<dbReference type="Proteomes" id="UP000656244">
    <property type="component" value="Unassembled WGS sequence"/>
</dbReference>
<dbReference type="InterPro" id="IPR012341">
    <property type="entry name" value="6hp_glycosidase-like_sf"/>
</dbReference>
<evidence type="ECO:0000256" key="2">
    <source>
        <dbReference type="ARBA" id="ARBA00012652"/>
    </source>
</evidence>
<dbReference type="Gene3D" id="2.60.120.260">
    <property type="entry name" value="Galactose-binding domain-like"/>
    <property type="match status" value="2"/>
</dbReference>
<dbReference type="PANTHER" id="PTHR33307:SF6">
    <property type="entry name" value="ALPHA-RHAMNOSIDASE (EUROFUNG)-RELATED"/>
    <property type="match status" value="1"/>
</dbReference>
<dbReference type="Gene3D" id="2.60.40.10">
    <property type="entry name" value="Immunoglobulins"/>
    <property type="match status" value="1"/>
</dbReference>
<dbReference type="InterPro" id="IPR008902">
    <property type="entry name" value="Rhamnosid_concanavalin"/>
</dbReference>
<dbReference type="PIRSF" id="PIRSF010631">
    <property type="entry name" value="A-rhamnsds"/>
    <property type="match status" value="1"/>
</dbReference>
<dbReference type="Pfam" id="PF05592">
    <property type="entry name" value="Bac_rhamnosid"/>
    <property type="match status" value="1"/>
</dbReference>
<evidence type="ECO:0000259" key="4">
    <source>
        <dbReference type="Pfam" id="PF05592"/>
    </source>
</evidence>
<evidence type="ECO:0000259" key="7">
    <source>
        <dbReference type="Pfam" id="PF17390"/>
    </source>
</evidence>
<feature type="domain" description="Bacterial alpha-L-rhamnosidase N-terminal" evidence="5">
    <location>
        <begin position="179"/>
        <end position="354"/>
    </location>
</feature>
<dbReference type="InterPro" id="IPR008928">
    <property type="entry name" value="6-hairpin_glycosidase_sf"/>
</dbReference>
<comment type="caution">
    <text evidence="8">The sequence shown here is derived from an EMBL/GenBank/DDBJ whole genome shotgun (WGS) entry which is preliminary data.</text>
</comment>
<evidence type="ECO:0000313" key="8">
    <source>
        <dbReference type="EMBL" id="MBC3757273.1"/>
    </source>
</evidence>
<keyword evidence="3 8" id="KW-0378">Hydrolase</keyword>
<keyword evidence="9" id="KW-1185">Reference proteome</keyword>
<proteinExistence type="predicted"/>
<evidence type="ECO:0000256" key="1">
    <source>
        <dbReference type="ARBA" id="ARBA00001445"/>
    </source>
</evidence>
<feature type="domain" description="Alpha-L-rhamnosidase C-terminal" evidence="7">
    <location>
        <begin position="811"/>
        <end position="884"/>
    </location>
</feature>
<dbReference type="Pfam" id="PF08531">
    <property type="entry name" value="Bac_rhamnosid_N"/>
    <property type="match status" value="1"/>
</dbReference>
<dbReference type="SUPFAM" id="SSF48208">
    <property type="entry name" value="Six-hairpin glycosidases"/>
    <property type="match status" value="1"/>
</dbReference>
<evidence type="ECO:0000256" key="3">
    <source>
        <dbReference type="ARBA" id="ARBA00022801"/>
    </source>
</evidence>
<dbReference type="EMBL" id="JACNMF010000001">
    <property type="protein sequence ID" value="MBC3757273.1"/>
    <property type="molecule type" value="Genomic_DNA"/>
</dbReference>
<dbReference type="InterPro" id="IPR035398">
    <property type="entry name" value="Bac_rhamnosid_C"/>
</dbReference>
<dbReference type="Pfam" id="PF25788">
    <property type="entry name" value="Ig_Rha78A_N"/>
    <property type="match status" value="1"/>
</dbReference>
<dbReference type="AlphaFoldDB" id="A0A923HC12"/>
<comment type="catalytic activity">
    <reaction evidence="1">
        <text>Hydrolysis of terminal non-reducing alpha-L-rhamnose residues in alpha-L-rhamnosides.</text>
        <dbReference type="EC" id="3.2.1.40"/>
    </reaction>
</comment>
<dbReference type="GO" id="GO:0030596">
    <property type="term" value="F:alpha-L-rhamnosidase activity"/>
    <property type="evidence" value="ECO:0007669"/>
    <property type="project" value="UniProtKB-EC"/>
</dbReference>
<dbReference type="InterPro" id="IPR016007">
    <property type="entry name" value="Alpha_rhamnosid"/>
</dbReference>
<reference evidence="8" key="1">
    <citation type="submission" date="2020-08" db="EMBL/GenBank/DDBJ databases">
        <title>Hyunsoonleella sp. strain SJ7 genome sequencing and assembly.</title>
        <authorList>
            <person name="Kim I."/>
        </authorList>
    </citation>
    <scope>NUCLEOTIDE SEQUENCE</scope>
    <source>
        <strain evidence="8">SJ7</strain>
    </source>
</reference>
<dbReference type="InterPro" id="IPR013783">
    <property type="entry name" value="Ig-like_fold"/>
</dbReference>
<dbReference type="Pfam" id="PF17390">
    <property type="entry name" value="Bac_rhamnosid_C"/>
    <property type="match status" value="1"/>
</dbReference>
<dbReference type="EC" id="3.2.1.40" evidence="2"/>
<sequence>MKITVILFQLITLFTGIYNVPNDKGSLNINRLRTEYLENPKGIDVLNPRFNWILKGEGRDRYQTAYRILVSSSEKKLNQNQGDIWDSGKITSNITNQVEYDGISLTSNTTYYWKVKVWDESNTESSWSETAYWSMGLLKFSNWKGLFIGHDVGYDKTDKYDSLYLPPARYLRKSFTPKKKIKKATAYTTALGLYELRLNGSKVGDDYFAPGWTDYNKRLYYQTYDITKYINEGENVIGAIIADGWYAGYIGYGLFVRLDKVREFYGVNPSFMGQIHLDYEDGSIEIIATDRSWKSNQGAIREADILMGEVYDATMENTGWDSPNYDDASWKTPKVYTYPNGQLQVHPSNLVKNTERIKPIRITEPKPGVYVFDIGKNIAGIPELKVKGPKGTKIRLRFGEILKRDGNIQTENLRLARATDTYILKGEEEEVWQPKFTYHGFQYVEVTGFPGKPTLDAITGLVLSSIKTDASTFSSSNAMNNTLYKNIKTTQEANFFDIPTDCPQRDERLGWLGDAQTYMRSASFNADVASFMSKFLIDVDDAQRWYGAYPNFAPFPYSRPNQYAPAWMDAGIIIPYNMYKVYNDTRILEYMYAGMEKFMEFQADASTDFIRPGGGNNWGDWLSVNEATSHDFIGASYYGYDAKLMAEMAEALGKTDDAKKYKTLFQSIKTAFAKKYILENGHTSEDTQTTYALALYFDLFPEQLAKKGASRLAEKIEKNGFKFSSGFLGTKHVMLALSKYGFDDIAYKLFQQTEYPSWGYSVVNGSTSIWERWNSYTKDESSNSDLNSSMNSFSHYAFGSVAEWMFINAVGIDTEDSGYRNIIIKPAISKEMNFIKGSYNSINGTISSAWNWDKNHLIMNIEIPTNTSAKVYIPTSQVSNIKESNMSLKKNPDIKVLQSEEEFTILKVGSGKYAFKIKID</sequence>
<protein>
    <recommendedName>
        <fullName evidence="2">alpha-L-rhamnosidase</fullName>
        <ecNumber evidence="2">3.2.1.40</ecNumber>
    </recommendedName>
</protein>
<evidence type="ECO:0000259" key="5">
    <source>
        <dbReference type="Pfam" id="PF08531"/>
    </source>
</evidence>
<dbReference type="InterPro" id="IPR013737">
    <property type="entry name" value="Bac_rhamnosid_N"/>
</dbReference>
<dbReference type="Pfam" id="PF17389">
    <property type="entry name" value="Bac_rhamnosid6H"/>
    <property type="match status" value="1"/>
</dbReference>
<feature type="domain" description="Alpha-L-rhamnosidase six-hairpin glycosidase" evidence="6">
    <location>
        <begin position="469"/>
        <end position="807"/>
    </location>
</feature>
<organism evidence="8 9">
    <name type="scientific">Hyunsoonleella aquatilis</name>
    <dbReference type="NCBI Taxonomy" id="2762758"/>
    <lineage>
        <taxon>Bacteria</taxon>
        <taxon>Pseudomonadati</taxon>
        <taxon>Bacteroidota</taxon>
        <taxon>Flavobacteriia</taxon>
        <taxon>Flavobacteriales</taxon>
        <taxon>Flavobacteriaceae</taxon>
    </lineage>
</organism>
<dbReference type="GO" id="GO:0005975">
    <property type="term" value="P:carbohydrate metabolic process"/>
    <property type="evidence" value="ECO:0007669"/>
    <property type="project" value="InterPro"/>
</dbReference>
<evidence type="ECO:0000259" key="6">
    <source>
        <dbReference type="Pfam" id="PF17389"/>
    </source>
</evidence>
<dbReference type="RefSeq" id="WP_186558298.1">
    <property type="nucleotide sequence ID" value="NZ_JACNMF010000001.1"/>
</dbReference>
<dbReference type="InterPro" id="IPR035396">
    <property type="entry name" value="Bac_rhamnosid6H"/>
</dbReference>
<accession>A0A923HC12</accession>
<dbReference type="Gene3D" id="1.50.10.10">
    <property type="match status" value="1"/>
</dbReference>
<gene>
    <name evidence="8" type="ORF">H7U19_02580</name>
</gene>
<dbReference type="Gene3D" id="2.60.420.10">
    <property type="entry name" value="Maltose phosphorylase, domain 3"/>
    <property type="match status" value="1"/>
</dbReference>
<dbReference type="PANTHER" id="PTHR33307">
    <property type="entry name" value="ALPHA-RHAMNOSIDASE (EUROFUNG)"/>
    <property type="match status" value="1"/>
</dbReference>
<name>A0A923HC12_9FLAO</name>
<feature type="domain" description="Alpha-L-rhamnosidase concanavalin-like" evidence="4">
    <location>
        <begin position="365"/>
        <end position="463"/>
    </location>
</feature>
<evidence type="ECO:0000313" key="9">
    <source>
        <dbReference type="Proteomes" id="UP000656244"/>
    </source>
</evidence>